<protein>
    <submittedName>
        <fullName evidence="1">Uncharacterized protein</fullName>
    </submittedName>
</protein>
<sequence length="75" mass="8134">SGKASRTICRLISNYVETSISDSWITLNSRGGLKIPSDNLVDAVCVLETHFKNLHGDELSKISGVMSCLTNVLKP</sequence>
<feature type="non-terminal residue" evidence="1">
    <location>
        <position position="1"/>
    </location>
</feature>
<name>A0A6G0VK94_APHCR</name>
<gene>
    <name evidence="1" type="ORF">FWK35_00038379</name>
</gene>
<organism evidence="1 2">
    <name type="scientific">Aphis craccivora</name>
    <name type="common">Cowpea aphid</name>
    <dbReference type="NCBI Taxonomy" id="307492"/>
    <lineage>
        <taxon>Eukaryota</taxon>
        <taxon>Metazoa</taxon>
        <taxon>Ecdysozoa</taxon>
        <taxon>Arthropoda</taxon>
        <taxon>Hexapoda</taxon>
        <taxon>Insecta</taxon>
        <taxon>Pterygota</taxon>
        <taxon>Neoptera</taxon>
        <taxon>Paraneoptera</taxon>
        <taxon>Hemiptera</taxon>
        <taxon>Sternorrhyncha</taxon>
        <taxon>Aphidomorpha</taxon>
        <taxon>Aphidoidea</taxon>
        <taxon>Aphididae</taxon>
        <taxon>Aphidini</taxon>
        <taxon>Aphis</taxon>
        <taxon>Aphis</taxon>
    </lineage>
</organism>
<evidence type="ECO:0000313" key="1">
    <source>
        <dbReference type="EMBL" id="KAF0690822.1"/>
    </source>
</evidence>
<evidence type="ECO:0000313" key="2">
    <source>
        <dbReference type="Proteomes" id="UP000478052"/>
    </source>
</evidence>
<dbReference type="AlphaFoldDB" id="A0A6G0VK94"/>
<comment type="caution">
    <text evidence="1">The sequence shown here is derived from an EMBL/GenBank/DDBJ whole genome shotgun (WGS) entry which is preliminary data.</text>
</comment>
<accession>A0A6G0VK94</accession>
<keyword evidence="2" id="KW-1185">Reference proteome</keyword>
<proteinExistence type="predicted"/>
<dbReference type="EMBL" id="VUJU01016149">
    <property type="protein sequence ID" value="KAF0690822.1"/>
    <property type="molecule type" value="Genomic_DNA"/>
</dbReference>
<reference evidence="1 2" key="1">
    <citation type="submission" date="2019-08" db="EMBL/GenBank/DDBJ databases">
        <title>Whole genome of Aphis craccivora.</title>
        <authorList>
            <person name="Voronova N.V."/>
            <person name="Shulinski R.S."/>
            <person name="Bandarenka Y.V."/>
            <person name="Zhorov D.G."/>
            <person name="Warner D."/>
        </authorList>
    </citation>
    <scope>NUCLEOTIDE SEQUENCE [LARGE SCALE GENOMIC DNA]</scope>
    <source>
        <strain evidence="1">180601</strain>
        <tissue evidence="1">Whole Body</tissue>
    </source>
</reference>
<dbReference type="Proteomes" id="UP000478052">
    <property type="component" value="Unassembled WGS sequence"/>
</dbReference>